<evidence type="ECO:0000313" key="2">
    <source>
        <dbReference type="Proteomes" id="UP001177212"/>
    </source>
</evidence>
<organism evidence="1 2">
    <name type="scientific">Pseudoalteromonas marina</name>
    <dbReference type="NCBI Taxonomy" id="267375"/>
    <lineage>
        <taxon>Bacteria</taxon>
        <taxon>Pseudomonadati</taxon>
        <taxon>Pseudomonadota</taxon>
        <taxon>Gammaproteobacteria</taxon>
        <taxon>Alteromonadales</taxon>
        <taxon>Pseudoalteromonadaceae</taxon>
        <taxon>Pseudoalteromonas</taxon>
    </lineage>
</organism>
<dbReference type="Proteomes" id="UP001177212">
    <property type="component" value="Unassembled WGS sequence"/>
</dbReference>
<dbReference type="RefSeq" id="WP_305472270.1">
    <property type="nucleotide sequence ID" value="NZ_JAUYVT010000011.1"/>
</dbReference>
<dbReference type="EMBL" id="JAUYVT010000011">
    <property type="protein sequence ID" value="MDP2565430.1"/>
    <property type="molecule type" value="Genomic_DNA"/>
</dbReference>
<protein>
    <recommendedName>
        <fullName evidence="3">Lipoprotein</fullName>
    </recommendedName>
</protein>
<reference evidence="1" key="1">
    <citation type="submission" date="2023-07" db="EMBL/GenBank/DDBJ databases">
        <title>Genome content predicts the carbon catabolic preferences of heterotrophic bacteria.</title>
        <authorList>
            <person name="Gralka M."/>
        </authorList>
    </citation>
    <scope>NUCLEOTIDE SEQUENCE</scope>
    <source>
        <strain evidence="1">4G09</strain>
    </source>
</reference>
<proteinExistence type="predicted"/>
<name>A0ABT9FFP1_9GAMM</name>
<accession>A0ABT9FFP1</accession>
<sequence>MATSIQLEETEKLIMLSHTRIKICTSILFVAFTASCSAKTPIELENGEVVDNCTSYNKLRESFTIKESTVNSQISSEYLECSIKKELVDTENSASVLDAIKGNLRVRKLPLSIAQSVNRKDTFNDAGFNVDLKLNSLNYEMNNSNIVISLKGRLTESEYLIWIVDEVLDATYRSYYPAIIKIAKDGMVTASPYYNSGF</sequence>
<evidence type="ECO:0000313" key="1">
    <source>
        <dbReference type="EMBL" id="MDP2565430.1"/>
    </source>
</evidence>
<keyword evidence="2" id="KW-1185">Reference proteome</keyword>
<gene>
    <name evidence="1" type="ORF">Q8W34_12365</name>
</gene>
<evidence type="ECO:0008006" key="3">
    <source>
        <dbReference type="Google" id="ProtNLM"/>
    </source>
</evidence>
<comment type="caution">
    <text evidence="1">The sequence shown here is derived from an EMBL/GenBank/DDBJ whole genome shotgun (WGS) entry which is preliminary data.</text>
</comment>